<dbReference type="EMBL" id="FUGD01000024">
    <property type="protein sequence ID" value="SJM36102.1"/>
    <property type="molecule type" value="Genomic_DNA"/>
</dbReference>
<keyword evidence="2" id="KW-0472">Membrane</keyword>
<feature type="region of interest" description="Disordered" evidence="1">
    <location>
        <begin position="1"/>
        <end position="20"/>
    </location>
</feature>
<feature type="transmembrane region" description="Helical" evidence="2">
    <location>
        <begin position="94"/>
        <end position="115"/>
    </location>
</feature>
<evidence type="ECO:0000313" key="4">
    <source>
        <dbReference type="Proteomes" id="UP000188169"/>
    </source>
</evidence>
<feature type="transmembrane region" description="Helical" evidence="2">
    <location>
        <begin position="31"/>
        <end position="50"/>
    </location>
</feature>
<dbReference type="Proteomes" id="UP000188169">
    <property type="component" value="Unassembled WGS sequence"/>
</dbReference>
<sequence length="169" mass="18638">MQDEYHKPNQDSATPDPVAMTKTEQTKSYRYLSRFALMYTLLYVFLPSSLSQLGLPISGIGLSALVVLGLNIAVIALFNRIEARSLEKIECHRIGLLTAVFTLVVTSALMIYSLYDLSAAELTLTALKENGVIPMLVISGAIGFAINYVVITYGLWLLQSLKSRFNKSV</sequence>
<dbReference type="AlphaFoldDB" id="A0A1R4EC74"/>
<organism evidence="3 4">
    <name type="scientific">Psychrobacter pasteurii</name>
    <dbReference type="NCBI Taxonomy" id="1945520"/>
    <lineage>
        <taxon>Bacteria</taxon>
        <taxon>Pseudomonadati</taxon>
        <taxon>Pseudomonadota</taxon>
        <taxon>Gammaproteobacteria</taxon>
        <taxon>Moraxellales</taxon>
        <taxon>Moraxellaceae</taxon>
        <taxon>Psychrobacter</taxon>
    </lineage>
</organism>
<accession>A0A1R4EC74</accession>
<reference evidence="4" key="1">
    <citation type="submission" date="2017-02" db="EMBL/GenBank/DDBJ databases">
        <authorList>
            <person name="Mornico D."/>
        </authorList>
    </citation>
    <scope>NUCLEOTIDE SEQUENCE [LARGE SCALE GENOMIC DNA]</scope>
</reference>
<feature type="transmembrane region" description="Helical" evidence="2">
    <location>
        <begin position="135"/>
        <end position="158"/>
    </location>
</feature>
<dbReference type="RefSeq" id="WP_077447510.1">
    <property type="nucleotide sequence ID" value="NZ_FUGD01000024.1"/>
</dbReference>
<keyword evidence="2" id="KW-1133">Transmembrane helix</keyword>
<dbReference type="OrthoDB" id="6657962at2"/>
<protein>
    <submittedName>
        <fullName evidence="3">Uncharacterized protein</fullName>
    </submittedName>
</protein>
<keyword evidence="4" id="KW-1185">Reference proteome</keyword>
<keyword evidence="2" id="KW-0812">Transmembrane</keyword>
<gene>
    <name evidence="3" type="ORF">A1019T_00062</name>
</gene>
<evidence type="ECO:0000256" key="2">
    <source>
        <dbReference type="SAM" id="Phobius"/>
    </source>
</evidence>
<evidence type="ECO:0000313" key="3">
    <source>
        <dbReference type="EMBL" id="SJM36102.1"/>
    </source>
</evidence>
<name>A0A1R4EC74_9GAMM</name>
<feature type="transmembrane region" description="Helical" evidence="2">
    <location>
        <begin position="56"/>
        <end position="78"/>
    </location>
</feature>
<proteinExistence type="predicted"/>
<evidence type="ECO:0000256" key="1">
    <source>
        <dbReference type="SAM" id="MobiDB-lite"/>
    </source>
</evidence>